<comment type="similarity">
    <text evidence="2">Belongs to the bacterial ribosomal protein bL12 family.</text>
</comment>
<dbReference type="Proteomes" id="UP000636800">
    <property type="component" value="Chromosome 2"/>
</dbReference>
<evidence type="ECO:0000256" key="7">
    <source>
        <dbReference type="ARBA" id="ARBA00023274"/>
    </source>
</evidence>
<evidence type="ECO:0000313" key="11">
    <source>
        <dbReference type="EMBL" id="KAG0493788.1"/>
    </source>
</evidence>
<dbReference type="InterPro" id="IPR008932">
    <property type="entry name" value="Ribosomal_bL12_oligo"/>
</dbReference>
<dbReference type="HAMAP" id="MF_00368">
    <property type="entry name" value="Ribosomal_bL12"/>
    <property type="match status" value="1"/>
</dbReference>
<protein>
    <recommendedName>
        <fullName evidence="14">50S ribosomal protein L12, chloroplastic</fullName>
    </recommendedName>
</protein>
<comment type="subcellular location">
    <subcellularLocation>
        <location evidence="1">Plastid</location>
        <location evidence="1">Chloroplast</location>
    </subcellularLocation>
</comment>
<evidence type="ECO:0000256" key="5">
    <source>
        <dbReference type="ARBA" id="ARBA00022946"/>
    </source>
</evidence>
<dbReference type="PANTHER" id="PTHR45987:SF26">
    <property type="entry name" value="LARGE RIBOSOMAL SUBUNIT PROTEIN BL12CX-RELATED"/>
    <property type="match status" value="1"/>
</dbReference>
<keyword evidence="7" id="KW-0687">Ribonucleoprotein</keyword>
<dbReference type="Gene3D" id="1.20.5.710">
    <property type="entry name" value="Single helix bin"/>
    <property type="match status" value="1"/>
</dbReference>
<dbReference type="FunFam" id="3.30.1390.10:FF:000001">
    <property type="entry name" value="50S ribosomal protein L7/L12"/>
    <property type="match status" value="1"/>
</dbReference>
<evidence type="ECO:0000259" key="8">
    <source>
        <dbReference type="Pfam" id="PF00542"/>
    </source>
</evidence>
<dbReference type="Gene3D" id="3.30.1390.10">
    <property type="match status" value="1"/>
</dbReference>
<dbReference type="GO" id="GO:0006412">
    <property type="term" value="P:translation"/>
    <property type="evidence" value="ECO:0007669"/>
    <property type="project" value="InterPro"/>
</dbReference>
<dbReference type="NCBIfam" id="TIGR00855">
    <property type="entry name" value="L12"/>
    <property type="match status" value="1"/>
</dbReference>
<dbReference type="Pfam" id="PF00542">
    <property type="entry name" value="Ribosomal_L12"/>
    <property type="match status" value="1"/>
</dbReference>
<feature type="domain" description="Large ribosomal subunit protein bL12 oligomerization" evidence="9">
    <location>
        <begin position="58"/>
        <end position="104"/>
    </location>
</feature>
<evidence type="ECO:0000259" key="9">
    <source>
        <dbReference type="Pfam" id="PF16320"/>
    </source>
</evidence>
<evidence type="ECO:0000313" key="10">
    <source>
        <dbReference type="EMBL" id="KAG0491739.1"/>
    </source>
</evidence>
<dbReference type="SUPFAM" id="SSF48300">
    <property type="entry name" value="Ribosomal protein L7/12, oligomerisation (N-terminal) domain"/>
    <property type="match status" value="1"/>
</dbReference>
<sequence>MASSTLPTLSSTLFPLSPPQSLPAFAPQTLKLPSFHRCSRGRAARLVPIFAAAAASPKIEQLSTQIENLTLAEAKNLVDLLQDRLGVSAASFAPAGVAVAPGSGEVADASEDVVEEKTQFDVIIEDVPTSARIATIKVVRSLTTLALKEAKDLIEGLPKKFKEALPKEEAESVKKKLEEVGAKVSLV</sequence>
<dbReference type="GO" id="GO:0003729">
    <property type="term" value="F:mRNA binding"/>
    <property type="evidence" value="ECO:0007669"/>
    <property type="project" value="TreeGrafter"/>
</dbReference>
<dbReference type="InterPro" id="IPR000206">
    <property type="entry name" value="Ribosomal_bL12"/>
</dbReference>
<accession>A0A835V8T0</accession>
<feature type="domain" description="Large ribosomal subunit protein bL12 C-terminal" evidence="8">
    <location>
        <begin position="120"/>
        <end position="186"/>
    </location>
</feature>
<dbReference type="GO" id="GO:0009507">
    <property type="term" value="C:chloroplast"/>
    <property type="evidence" value="ECO:0007669"/>
    <property type="project" value="UniProtKB-SubCell"/>
</dbReference>
<keyword evidence="12" id="KW-1185">Reference proteome</keyword>
<evidence type="ECO:0000256" key="1">
    <source>
        <dbReference type="ARBA" id="ARBA00004229"/>
    </source>
</evidence>
<dbReference type="PANTHER" id="PTHR45987">
    <property type="entry name" value="39S RIBOSOMAL PROTEIN L12"/>
    <property type="match status" value="1"/>
</dbReference>
<dbReference type="InterPro" id="IPR036235">
    <property type="entry name" value="Ribosomal_bL12_oligo_N_sf"/>
</dbReference>
<dbReference type="InterPro" id="IPR013823">
    <property type="entry name" value="Ribosomal_bL12_C"/>
</dbReference>
<keyword evidence="6" id="KW-0689">Ribosomal protein</keyword>
<dbReference type="SUPFAM" id="SSF54736">
    <property type="entry name" value="ClpS-like"/>
    <property type="match status" value="1"/>
</dbReference>
<evidence type="ECO:0000313" key="12">
    <source>
        <dbReference type="Proteomes" id="UP000636800"/>
    </source>
</evidence>
<name>A0A835V8T0_VANPL</name>
<evidence type="ECO:0000256" key="3">
    <source>
        <dbReference type="ARBA" id="ARBA00022528"/>
    </source>
</evidence>
<evidence type="ECO:0000256" key="6">
    <source>
        <dbReference type="ARBA" id="ARBA00022980"/>
    </source>
</evidence>
<dbReference type="InterPro" id="IPR014719">
    <property type="entry name" value="Ribosomal_bL12_C/ClpS-like"/>
</dbReference>
<dbReference type="EMBL" id="JADCNM010000002">
    <property type="protein sequence ID" value="KAG0493788.1"/>
    <property type="molecule type" value="Genomic_DNA"/>
</dbReference>
<keyword evidence="3" id="KW-0150">Chloroplast</keyword>
<dbReference type="GO" id="GO:1990904">
    <property type="term" value="C:ribonucleoprotein complex"/>
    <property type="evidence" value="ECO:0007669"/>
    <property type="project" value="UniProtKB-KW"/>
</dbReference>
<reference evidence="12 13" key="1">
    <citation type="journal article" date="2020" name="Nat. Food">
        <title>A phased Vanilla planifolia genome enables genetic improvement of flavour and production.</title>
        <authorList>
            <person name="Hasing T."/>
            <person name="Tang H."/>
            <person name="Brym M."/>
            <person name="Khazi F."/>
            <person name="Huang T."/>
            <person name="Chambers A.H."/>
        </authorList>
    </citation>
    <scope>NUCLEOTIDE SEQUENCE [LARGE SCALE GENOMIC DNA]</scope>
    <source>
        <tissue evidence="10">Leaf</tissue>
    </source>
</reference>
<keyword evidence="4" id="KW-0934">Plastid</keyword>
<dbReference type="GO" id="GO:0005840">
    <property type="term" value="C:ribosome"/>
    <property type="evidence" value="ECO:0007669"/>
    <property type="project" value="UniProtKB-KW"/>
</dbReference>
<evidence type="ECO:0000256" key="2">
    <source>
        <dbReference type="ARBA" id="ARBA00007197"/>
    </source>
</evidence>
<evidence type="ECO:0000256" key="4">
    <source>
        <dbReference type="ARBA" id="ARBA00022640"/>
    </source>
</evidence>
<dbReference type="Proteomes" id="UP000639772">
    <property type="component" value="Unassembled WGS sequence"/>
</dbReference>
<comment type="caution">
    <text evidence="10">The sequence shown here is derived from an EMBL/GenBank/DDBJ whole genome shotgun (WGS) entry which is preliminary data.</text>
</comment>
<dbReference type="AlphaFoldDB" id="A0A835V8T0"/>
<keyword evidence="5" id="KW-0809">Transit peptide</keyword>
<proteinExistence type="inferred from homology"/>
<dbReference type="OrthoDB" id="250175at2759"/>
<dbReference type="Pfam" id="PF16320">
    <property type="entry name" value="Ribosomal_L12_N"/>
    <property type="match status" value="1"/>
</dbReference>
<organism evidence="10 12">
    <name type="scientific">Vanilla planifolia</name>
    <name type="common">Vanilla</name>
    <dbReference type="NCBI Taxonomy" id="51239"/>
    <lineage>
        <taxon>Eukaryota</taxon>
        <taxon>Viridiplantae</taxon>
        <taxon>Streptophyta</taxon>
        <taxon>Embryophyta</taxon>
        <taxon>Tracheophyta</taxon>
        <taxon>Spermatophyta</taxon>
        <taxon>Magnoliopsida</taxon>
        <taxon>Liliopsida</taxon>
        <taxon>Asparagales</taxon>
        <taxon>Orchidaceae</taxon>
        <taxon>Vanilloideae</taxon>
        <taxon>Vanilleae</taxon>
        <taxon>Vanilla</taxon>
    </lineage>
</organism>
<evidence type="ECO:0000313" key="13">
    <source>
        <dbReference type="Proteomes" id="UP000639772"/>
    </source>
</evidence>
<dbReference type="CDD" id="cd00387">
    <property type="entry name" value="Ribosomal_L7_L12"/>
    <property type="match status" value="1"/>
</dbReference>
<dbReference type="EMBL" id="JADCNL010000002">
    <property type="protein sequence ID" value="KAG0491739.1"/>
    <property type="molecule type" value="Genomic_DNA"/>
</dbReference>
<evidence type="ECO:0008006" key="14">
    <source>
        <dbReference type="Google" id="ProtNLM"/>
    </source>
</evidence>
<dbReference type="GO" id="GO:0003735">
    <property type="term" value="F:structural constituent of ribosome"/>
    <property type="evidence" value="ECO:0007669"/>
    <property type="project" value="InterPro"/>
</dbReference>
<gene>
    <name evidence="11" type="ORF">HPP92_004782</name>
    <name evidence="10" type="ORF">HPP92_005137</name>
</gene>